<gene>
    <name evidence="1" type="ORF">PAESOLCIP111_02055</name>
</gene>
<name>A0A916JZC4_9BACL</name>
<dbReference type="AlphaFoldDB" id="A0A916JZC4"/>
<dbReference type="Proteomes" id="UP000693672">
    <property type="component" value="Unassembled WGS sequence"/>
</dbReference>
<dbReference type="RefSeq" id="WP_218091849.1">
    <property type="nucleotide sequence ID" value="NZ_CAJVAS010000007.1"/>
</dbReference>
<evidence type="ECO:0000313" key="1">
    <source>
        <dbReference type="EMBL" id="CAG7617857.1"/>
    </source>
</evidence>
<dbReference type="EMBL" id="CAJVAS010000007">
    <property type="protein sequence ID" value="CAG7617857.1"/>
    <property type="molecule type" value="Genomic_DNA"/>
</dbReference>
<evidence type="ECO:0008006" key="3">
    <source>
        <dbReference type="Google" id="ProtNLM"/>
    </source>
</evidence>
<sequence length="289" mass="32372">MIKIVTLHDGSALEVGLTGNPDGKVVMLPTFKKSVYGKEAEQLKAWGVDPESGAHFVKGLSDRFQVLYFDYEGHLMAHPLPDMLTPGSIAQDLLRIADEMQVGVFSYYGYSWLALAGLQLALRTDRLESLIMGGYPPYEGPYKEMLTVTEKTYEQALLHLHRSESKSNESVGPETVDWDRIQVTIDPDVAKQFHTLYQHLTEFDDTSIQEKLAMPRLTFTGEQDTIVYGPNFGSVTVDIAGRLRQNEQTLRGCGWDVELLMGAEMDHTKAMQPAAVLPLIKPWLIARLL</sequence>
<proteinExistence type="predicted"/>
<reference evidence="1" key="1">
    <citation type="submission" date="2021-06" db="EMBL/GenBank/DDBJ databases">
        <authorList>
            <person name="Criscuolo A."/>
        </authorList>
    </citation>
    <scope>NUCLEOTIDE SEQUENCE</scope>
    <source>
        <strain evidence="1">CIP111600</strain>
    </source>
</reference>
<organism evidence="1 2">
    <name type="scientific">Paenibacillus solanacearum</name>
    <dbReference type="NCBI Taxonomy" id="2048548"/>
    <lineage>
        <taxon>Bacteria</taxon>
        <taxon>Bacillati</taxon>
        <taxon>Bacillota</taxon>
        <taxon>Bacilli</taxon>
        <taxon>Bacillales</taxon>
        <taxon>Paenibacillaceae</taxon>
        <taxon>Paenibacillus</taxon>
    </lineage>
</organism>
<evidence type="ECO:0000313" key="2">
    <source>
        <dbReference type="Proteomes" id="UP000693672"/>
    </source>
</evidence>
<comment type="caution">
    <text evidence="1">The sequence shown here is derived from an EMBL/GenBank/DDBJ whole genome shotgun (WGS) entry which is preliminary data.</text>
</comment>
<accession>A0A916JZC4</accession>
<keyword evidence="2" id="KW-1185">Reference proteome</keyword>
<protein>
    <recommendedName>
        <fullName evidence="3">Alpha/beta hydrolase</fullName>
    </recommendedName>
</protein>